<comment type="caution">
    <text evidence="2">The sequence shown here is derived from an EMBL/GenBank/DDBJ whole genome shotgun (WGS) entry which is preliminary data.</text>
</comment>
<proteinExistence type="predicted"/>
<gene>
    <name evidence="2" type="ORF">EAI93_06690</name>
</gene>
<sequence>MGLLGLSRKQKETWASIVIQGIKPGMQIDDALLKNATEIYISQHIRILEDSVRLVMESKNQKTREERYDLSLQHFDALSKIQKYADKKQKKRIADAQDQFMIMNENYKHPERIRKQEKQDRKKKKRDDFWETYGTMEILDDILGDHKKS</sequence>
<evidence type="ECO:0000256" key="1">
    <source>
        <dbReference type="SAM" id="MobiDB-lite"/>
    </source>
</evidence>
<accession>A0A4Q5C6J6</accession>
<dbReference type="RefSeq" id="WP_055297701.1">
    <property type="nucleotide sequence ID" value="NZ_JBKVOV010000002.1"/>
</dbReference>
<reference evidence="2 3" key="1">
    <citation type="journal article" date="2019" name="Science, e1252229">
        <title>Invertible promoters mediate bacterial phase variation, antibiotic resistance, and host adaptation in the gut.</title>
        <authorList>
            <person name="Jiang X."/>
            <person name="Hall A.B."/>
            <person name="Arthur T.D."/>
            <person name="Plichta D.R."/>
            <person name="Covington C.T."/>
            <person name="Poyet M."/>
            <person name="Crothers J."/>
            <person name="Moses P.L."/>
            <person name="Tolonen A.C."/>
            <person name="Vlamakis H."/>
            <person name="Alm E.J."/>
            <person name="Xavier R.J."/>
        </authorList>
    </citation>
    <scope>NUCLEOTIDE SEQUENCE [LARGE SCALE GENOMIC DNA]</scope>
    <source>
        <strain evidence="3">aa_0143</strain>
    </source>
</reference>
<evidence type="ECO:0000313" key="2">
    <source>
        <dbReference type="EMBL" id="RYS80265.1"/>
    </source>
</evidence>
<protein>
    <submittedName>
        <fullName evidence="2">Uncharacterized protein</fullName>
    </submittedName>
</protein>
<dbReference type="EMBL" id="RCYR01000010">
    <property type="protein sequence ID" value="RYS80265.1"/>
    <property type="molecule type" value="Genomic_DNA"/>
</dbReference>
<organism evidence="2 3">
    <name type="scientific">[Ruminococcus] torques</name>
    <dbReference type="NCBI Taxonomy" id="33039"/>
    <lineage>
        <taxon>Bacteria</taxon>
        <taxon>Bacillati</taxon>
        <taxon>Bacillota</taxon>
        <taxon>Clostridia</taxon>
        <taxon>Lachnospirales</taxon>
        <taxon>Lachnospiraceae</taxon>
        <taxon>Mediterraneibacter</taxon>
    </lineage>
</organism>
<evidence type="ECO:0000313" key="3">
    <source>
        <dbReference type="Proteomes" id="UP000292665"/>
    </source>
</evidence>
<dbReference type="AlphaFoldDB" id="A0A4Q5C6J6"/>
<name>A0A4Q5C6J6_9FIRM</name>
<feature type="compositionally biased region" description="Basic and acidic residues" evidence="1">
    <location>
        <begin position="106"/>
        <end position="120"/>
    </location>
</feature>
<dbReference type="Proteomes" id="UP000292665">
    <property type="component" value="Unassembled WGS sequence"/>
</dbReference>
<feature type="region of interest" description="Disordered" evidence="1">
    <location>
        <begin position="106"/>
        <end position="126"/>
    </location>
</feature>